<dbReference type="InterPro" id="IPR018022">
    <property type="entry name" value="IPT"/>
</dbReference>
<dbReference type="InterPro" id="IPR027417">
    <property type="entry name" value="P-loop_NTPase"/>
</dbReference>
<organism evidence="14 15">
    <name type="scientific">Methylocystis bryophila</name>
    <dbReference type="NCBI Taxonomy" id="655015"/>
    <lineage>
        <taxon>Bacteria</taxon>
        <taxon>Pseudomonadati</taxon>
        <taxon>Pseudomonadota</taxon>
        <taxon>Alphaproteobacteria</taxon>
        <taxon>Hyphomicrobiales</taxon>
        <taxon>Methylocystaceae</taxon>
        <taxon>Methylocystis</taxon>
    </lineage>
</organism>
<evidence type="ECO:0000256" key="10">
    <source>
        <dbReference type="HAMAP-Rule" id="MF_00185"/>
    </source>
</evidence>
<feature type="binding site" evidence="10">
    <location>
        <begin position="17"/>
        <end position="22"/>
    </location>
    <ligand>
        <name>substrate</name>
    </ligand>
</feature>
<dbReference type="GO" id="GO:0052381">
    <property type="term" value="F:tRNA dimethylallyltransferase activity"/>
    <property type="evidence" value="ECO:0007669"/>
    <property type="project" value="UniProtKB-UniRule"/>
</dbReference>
<keyword evidence="15" id="KW-1185">Reference proteome</keyword>
<evidence type="ECO:0000256" key="13">
    <source>
        <dbReference type="RuleBase" id="RU003785"/>
    </source>
</evidence>
<evidence type="ECO:0000256" key="2">
    <source>
        <dbReference type="ARBA" id="ARBA00003213"/>
    </source>
</evidence>
<accession>A0A1W6MR48</accession>
<evidence type="ECO:0000313" key="15">
    <source>
        <dbReference type="Proteomes" id="UP000193978"/>
    </source>
</evidence>
<comment type="catalytic activity">
    <reaction evidence="9 10 11">
        <text>adenosine(37) in tRNA + dimethylallyl diphosphate = N(6)-dimethylallyladenosine(37) in tRNA + diphosphate</text>
        <dbReference type="Rhea" id="RHEA:26482"/>
        <dbReference type="Rhea" id="RHEA-COMP:10162"/>
        <dbReference type="Rhea" id="RHEA-COMP:10375"/>
        <dbReference type="ChEBI" id="CHEBI:33019"/>
        <dbReference type="ChEBI" id="CHEBI:57623"/>
        <dbReference type="ChEBI" id="CHEBI:74411"/>
        <dbReference type="ChEBI" id="CHEBI:74415"/>
        <dbReference type="EC" id="2.5.1.75"/>
    </reaction>
</comment>
<keyword evidence="6 10" id="KW-0547">Nucleotide-binding</keyword>
<sequence>MPQDKAPPRVVFLAGPTASGKSALALALARELGGAIVNADSMQVYRDLRVLTARPSEAEEREAPHLLYGHVDAARNYSVGLWLKDFEAALARLAAGRQTAVVTGGTGMYFKAALYGLSEIPPVPEKVREVVRARFEGKTPQDMHRALAALDPVSAGRLRETDPQRLLRALEVFEATGRPLASFQEARAAPILTAESCPAFFVAPSREALYARIDARFDAMLEQGALEEVRALAARGLDPALPAMRAHGVPHLIAHLEGRLSLEEAAARGKLDTRHYAKRQFTFARHQLPSFSWLEGPDPQGEALAALRGRET</sequence>
<dbReference type="EMBL" id="CP019948">
    <property type="protein sequence ID" value="ARN80047.1"/>
    <property type="molecule type" value="Genomic_DNA"/>
</dbReference>
<evidence type="ECO:0000256" key="3">
    <source>
        <dbReference type="ARBA" id="ARBA00005842"/>
    </source>
</evidence>
<dbReference type="KEGG" id="mbry:B1812_01955"/>
<dbReference type="Gene3D" id="1.10.20.140">
    <property type="match status" value="1"/>
</dbReference>
<evidence type="ECO:0000256" key="1">
    <source>
        <dbReference type="ARBA" id="ARBA00001946"/>
    </source>
</evidence>
<comment type="similarity">
    <text evidence="3 10 13">Belongs to the IPP transferase family.</text>
</comment>
<dbReference type="NCBIfam" id="TIGR00174">
    <property type="entry name" value="miaA"/>
    <property type="match status" value="1"/>
</dbReference>
<feature type="region of interest" description="Interaction with substrate tRNA" evidence="10">
    <location>
        <begin position="164"/>
        <end position="168"/>
    </location>
</feature>
<dbReference type="HAMAP" id="MF_00185">
    <property type="entry name" value="IPP_trans"/>
    <property type="match status" value="1"/>
</dbReference>
<feature type="site" description="Interaction with substrate tRNA" evidence="10">
    <location>
        <position position="132"/>
    </location>
</feature>
<evidence type="ECO:0000256" key="11">
    <source>
        <dbReference type="RuleBase" id="RU003783"/>
    </source>
</evidence>
<protein>
    <recommendedName>
        <fullName evidence="10">tRNA dimethylallyltransferase</fullName>
        <ecNumber evidence="10">2.5.1.75</ecNumber>
    </recommendedName>
    <alternativeName>
        <fullName evidence="10">Dimethylallyl diphosphate:tRNA dimethylallyltransferase</fullName>
        <shortName evidence="10">DMAPP:tRNA dimethylallyltransferase</shortName>
        <shortName evidence="10">DMATase</shortName>
    </alternativeName>
    <alternativeName>
        <fullName evidence="10">Isopentenyl-diphosphate:tRNA isopentenyltransferase</fullName>
        <shortName evidence="10">IPP transferase</shortName>
        <shortName evidence="10">IPPT</shortName>
        <shortName evidence="10">IPTase</shortName>
    </alternativeName>
</protein>
<evidence type="ECO:0000256" key="8">
    <source>
        <dbReference type="ARBA" id="ARBA00022842"/>
    </source>
</evidence>
<dbReference type="InterPro" id="IPR039657">
    <property type="entry name" value="Dimethylallyltransferase"/>
</dbReference>
<keyword evidence="7 10" id="KW-0067">ATP-binding</keyword>
<dbReference type="RefSeq" id="WP_085770103.1">
    <property type="nucleotide sequence ID" value="NZ_AP027149.1"/>
</dbReference>
<evidence type="ECO:0000256" key="9">
    <source>
        <dbReference type="ARBA" id="ARBA00049563"/>
    </source>
</evidence>
<comment type="function">
    <text evidence="2 10 12">Catalyzes the transfer of a dimethylallyl group onto the adenine at position 37 in tRNAs that read codons beginning with uridine, leading to the formation of N6-(dimethylallyl)adenosine (i(6)A).</text>
</comment>
<reference evidence="14 15" key="1">
    <citation type="submission" date="2017-02" db="EMBL/GenBank/DDBJ databases">
        <authorList>
            <person name="Peterson S.W."/>
        </authorList>
    </citation>
    <scope>NUCLEOTIDE SEQUENCE [LARGE SCALE GENOMIC DNA]</scope>
    <source>
        <strain evidence="14 15">S285</strain>
    </source>
</reference>
<evidence type="ECO:0000256" key="4">
    <source>
        <dbReference type="ARBA" id="ARBA00022679"/>
    </source>
</evidence>
<name>A0A1W6MR48_9HYPH</name>
<dbReference type="Pfam" id="PF01715">
    <property type="entry name" value="IPPT"/>
    <property type="match status" value="1"/>
</dbReference>
<dbReference type="SUPFAM" id="SSF52540">
    <property type="entry name" value="P-loop containing nucleoside triphosphate hydrolases"/>
    <property type="match status" value="2"/>
</dbReference>
<comment type="caution">
    <text evidence="10">Lacks conserved residue(s) required for the propagation of feature annotation.</text>
</comment>
<dbReference type="GO" id="GO:0006400">
    <property type="term" value="P:tRNA modification"/>
    <property type="evidence" value="ECO:0007669"/>
    <property type="project" value="TreeGrafter"/>
</dbReference>
<dbReference type="PANTHER" id="PTHR11088:SF60">
    <property type="entry name" value="TRNA DIMETHYLALLYLTRANSFERASE"/>
    <property type="match status" value="1"/>
</dbReference>
<evidence type="ECO:0000256" key="12">
    <source>
        <dbReference type="RuleBase" id="RU003784"/>
    </source>
</evidence>
<dbReference type="STRING" id="655015.B1812_01955"/>
<feature type="binding site" evidence="10">
    <location>
        <begin position="15"/>
        <end position="22"/>
    </location>
    <ligand>
        <name>ATP</name>
        <dbReference type="ChEBI" id="CHEBI:30616"/>
    </ligand>
</feature>
<dbReference type="Gene3D" id="3.40.50.300">
    <property type="entry name" value="P-loop containing nucleotide triphosphate hydrolases"/>
    <property type="match status" value="1"/>
</dbReference>
<feature type="site" description="Interaction with substrate tRNA" evidence="10">
    <location>
        <position position="106"/>
    </location>
</feature>
<comment type="subunit">
    <text evidence="10">Monomer.</text>
</comment>
<dbReference type="Proteomes" id="UP000193978">
    <property type="component" value="Chromosome"/>
</dbReference>
<dbReference type="PANTHER" id="PTHR11088">
    <property type="entry name" value="TRNA DIMETHYLALLYLTRANSFERASE"/>
    <property type="match status" value="1"/>
</dbReference>
<evidence type="ECO:0000313" key="14">
    <source>
        <dbReference type="EMBL" id="ARN80047.1"/>
    </source>
</evidence>
<evidence type="ECO:0000256" key="7">
    <source>
        <dbReference type="ARBA" id="ARBA00022840"/>
    </source>
</evidence>
<keyword evidence="5 10" id="KW-0819">tRNA processing</keyword>
<feature type="region of interest" description="Interaction with substrate tRNA" evidence="10">
    <location>
        <begin position="40"/>
        <end position="43"/>
    </location>
</feature>
<keyword evidence="4 10" id="KW-0808">Transferase</keyword>
<dbReference type="AlphaFoldDB" id="A0A1W6MR48"/>
<proteinExistence type="inferred from homology"/>
<comment type="cofactor">
    <cofactor evidence="1 10">
        <name>Mg(2+)</name>
        <dbReference type="ChEBI" id="CHEBI:18420"/>
    </cofactor>
</comment>
<dbReference type="EC" id="2.5.1.75" evidence="10"/>
<keyword evidence="8 10" id="KW-0460">Magnesium</keyword>
<dbReference type="OrthoDB" id="9776390at2"/>
<evidence type="ECO:0000256" key="6">
    <source>
        <dbReference type="ARBA" id="ARBA00022741"/>
    </source>
</evidence>
<gene>
    <name evidence="10" type="primary">miaA</name>
    <name evidence="14" type="ORF">B1812_01955</name>
</gene>
<evidence type="ECO:0000256" key="5">
    <source>
        <dbReference type="ARBA" id="ARBA00022694"/>
    </source>
</evidence>
<dbReference type="GO" id="GO:0005524">
    <property type="term" value="F:ATP binding"/>
    <property type="evidence" value="ECO:0007669"/>
    <property type="project" value="UniProtKB-UniRule"/>
</dbReference>